<dbReference type="InterPro" id="IPR013189">
    <property type="entry name" value="Glyco_hydro_32_C"/>
</dbReference>
<dbReference type="InterPro" id="IPR023296">
    <property type="entry name" value="Glyco_hydro_beta-prop_sf"/>
</dbReference>
<evidence type="ECO:0000259" key="7">
    <source>
        <dbReference type="Pfam" id="PF08244"/>
    </source>
</evidence>
<keyword evidence="9" id="KW-1185">Reference proteome</keyword>
<dbReference type="InterPro" id="IPR013148">
    <property type="entry name" value="Glyco_hydro_32_N"/>
</dbReference>
<dbReference type="InterPro" id="IPR013320">
    <property type="entry name" value="ConA-like_dom_sf"/>
</dbReference>
<dbReference type="CDD" id="cd08996">
    <property type="entry name" value="GH32_FFase"/>
    <property type="match status" value="1"/>
</dbReference>
<dbReference type="Gene3D" id="2.115.10.20">
    <property type="entry name" value="Glycosyl hydrolase domain, family 43"/>
    <property type="match status" value="1"/>
</dbReference>
<dbReference type="SUPFAM" id="SSF49899">
    <property type="entry name" value="Concanavalin A-like lectins/glucanases"/>
    <property type="match status" value="1"/>
</dbReference>
<dbReference type="KEGG" id="dth:DICTH_0058"/>
<evidence type="ECO:0000313" key="8">
    <source>
        <dbReference type="EMBL" id="ACI19523.1"/>
    </source>
</evidence>
<dbReference type="CAZy" id="GH32">
    <property type="family name" value="Glycoside Hydrolase Family 32"/>
</dbReference>
<dbReference type="PANTHER" id="PTHR43101:SF1">
    <property type="entry name" value="BETA-FRUCTOSIDASE"/>
    <property type="match status" value="1"/>
</dbReference>
<dbReference type="RefSeq" id="WP_012548155.1">
    <property type="nucleotide sequence ID" value="NC_011297.1"/>
</dbReference>
<keyword evidence="2 4" id="KW-0378">Hydrolase</keyword>
<keyword evidence="5" id="KW-0963">Cytoplasm</keyword>
<dbReference type="NCBIfam" id="TIGR01322">
    <property type="entry name" value="scrB_fam"/>
    <property type="match status" value="1"/>
</dbReference>
<evidence type="ECO:0000259" key="6">
    <source>
        <dbReference type="Pfam" id="PF00251"/>
    </source>
</evidence>
<dbReference type="InterPro" id="IPR001362">
    <property type="entry name" value="Glyco_hydro_32"/>
</dbReference>
<dbReference type="Pfam" id="PF08244">
    <property type="entry name" value="Glyco_hydro_32C"/>
    <property type="match status" value="1"/>
</dbReference>
<dbReference type="STRING" id="309799.DICTH_0058"/>
<feature type="domain" description="Glycosyl hydrolase family 32 C-terminal" evidence="7">
    <location>
        <begin position="337"/>
        <end position="472"/>
    </location>
</feature>
<dbReference type="PANTHER" id="PTHR43101">
    <property type="entry name" value="BETA-FRUCTOSIDASE"/>
    <property type="match status" value="1"/>
</dbReference>
<evidence type="ECO:0000313" key="9">
    <source>
        <dbReference type="Proteomes" id="UP000001733"/>
    </source>
</evidence>
<evidence type="ECO:0000256" key="1">
    <source>
        <dbReference type="ARBA" id="ARBA00009902"/>
    </source>
</evidence>
<dbReference type="Pfam" id="PF00251">
    <property type="entry name" value="Glyco_hydro_32N"/>
    <property type="match status" value="1"/>
</dbReference>
<dbReference type="eggNOG" id="COG1621">
    <property type="taxonomic scope" value="Bacteria"/>
</dbReference>
<gene>
    <name evidence="8" type="ordered locus">DICTH_0058</name>
</gene>
<dbReference type="AlphaFoldDB" id="B5YAX2"/>
<dbReference type="Gene3D" id="2.60.120.560">
    <property type="entry name" value="Exo-inulinase, domain 1"/>
    <property type="match status" value="1"/>
</dbReference>
<comment type="similarity">
    <text evidence="1 4">Belongs to the glycosyl hydrolase 32 family.</text>
</comment>
<comment type="pathway">
    <text evidence="5">Glycan biosynthesis; sucrose metabolism.</text>
</comment>
<dbReference type="GO" id="GO:0005737">
    <property type="term" value="C:cytoplasm"/>
    <property type="evidence" value="ECO:0007669"/>
    <property type="project" value="UniProtKB-SubCell"/>
</dbReference>
<evidence type="ECO:0000256" key="4">
    <source>
        <dbReference type="RuleBase" id="RU362110"/>
    </source>
</evidence>
<dbReference type="Proteomes" id="UP000001733">
    <property type="component" value="Chromosome"/>
</dbReference>
<proteinExistence type="inferred from homology"/>
<evidence type="ECO:0000256" key="3">
    <source>
        <dbReference type="ARBA" id="ARBA00023295"/>
    </source>
</evidence>
<comment type="catalytic activity">
    <reaction evidence="4">
        <text>Hydrolysis of terminal non-reducing beta-D-fructofuranoside residues in beta-D-fructofuranosides.</text>
        <dbReference type="EC" id="3.2.1.26"/>
    </reaction>
</comment>
<organism evidence="8 9">
    <name type="scientific">Dictyoglomus thermophilum (strain ATCC 35947 / DSM 3960 / H-6-12)</name>
    <dbReference type="NCBI Taxonomy" id="309799"/>
    <lineage>
        <taxon>Bacteria</taxon>
        <taxon>Pseudomonadati</taxon>
        <taxon>Dictyoglomota</taxon>
        <taxon>Dictyoglomia</taxon>
        <taxon>Dictyoglomales</taxon>
        <taxon>Dictyoglomaceae</taxon>
        <taxon>Dictyoglomus</taxon>
    </lineage>
</organism>
<dbReference type="GO" id="GO:0005985">
    <property type="term" value="P:sucrose metabolic process"/>
    <property type="evidence" value="ECO:0007669"/>
    <property type="project" value="UniProtKB-UniPathway"/>
</dbReference>
<comment type="subcellular location">
    <subcellularLocation>
        <location evidence="5">Cytoplasm</location>
    </subcellularLocation>
</comment>
<dbReference type="PaxDb" id="309799-DICTH_0058"/>
<dbReference type="InterPro" id="IPR051214">
    <property type="entry name" value="GH32_Enzymes"/>
</dbReference>
<dbReference type="HOGENOM" id="CLU_001528_7_0_0"/>
<dbReference type="OrthoDB" id="9759709at2"/>
<keyword evidence="3 4" id="KW-0326">Glycosidase</keyword>
<dbReference type="InterPro" id="IPR006232">
    <property type="entry name" value="Suc6P_hydrolase"/>
</dbReference>
<name>B5YAX2_DICT6</name>
<dbReference type="UniPathway" id="UPA00238"/>
<dbReference type="GO" id="GO:0004564">
    <property type="term" value="F:beta-fructofuranosidase activity"/>
    <property type="evidence" value="ECO:0007669"/>
    <property type="project" value="UniProtKB-EC"/>
</dbReference>
<comment type="function">
    <text evidence="5">Enables the bacterium to metabolize sucrose as a sole carbon source.</text>
</comment>
<sequence length="485" mass="56996">MKNSEILRYARYFVSNNRDKVNNKYRLKFHLMGECGWVNDPNGFIFFNGLYHCFFQYNPFEPFWGPTYWGHAVSKDLVKWEHLPIALAPDEEYDKGGCFSGSAIEKDGKIYLMYTGHVEVGSSEYYQTQCIAYSIDGVNFVKYRRNPVISTKDIPENASKRDFRDPKVFKRDDFYYVVIASQSQKGKGQILLYRSSDLFHWEYVNVILRNDNILEGDVWECPDLFRLGEKDVLLFSAQKKEDSKIISSETFYCTGKMDFEKGLFDLYNCEKLDWGKYFYAPQTTIDQQERRLMIAWMDNWNCPFPTQQEHNWAGAFILPRELFLRGDGLSIKPVREIEKYRKNGMIVEKFLSNDSIYLTFDSECLETEVDLFFITPAQIEIELCSNLNASSNNSIKILYNNVSKKLQLIINDLVFSDERQEVKIDLKGDKLNLRFFLDKSSIEIFVNEGEKVLTNRVYPLEKYNTLKINSEGNCKVYLRKWDLEV</sequence>
<feature type="domain" description="Glycosyl hydrolase family 32 N-terminal" evidence="6">
    <location>
        <begin position="30"/>
        <end position="327"/>
    </location>
</feature>
<dbReference type="SUPFAM" id="SSF75005">
    <property type="entry name" value="Arabinanase/levansucrase/invertase"/>
    <property type="match status" value="1"/>
</dbReference>
<accession>B5YAX2</accession>
<evidence type="ECO:0000256" key="2">
    <source>
        <dbReference type="ARBA" id="ARBA00022801"/>
    </source>
</evidence>
<protein>
    <recommendedName>
        <fullName evidence="4">Sucrose-6-phosphate hydrolase</fullName>
        <ecNumber evidence="4">3.2.1.26</ecNumber>
    </recommendedName>
    <alternativeName>
        <fullName evidence="5">Invertase</fullName>
    </alternativeName>
</protein>
<reference evidence="8 9" key="1">
    <citation type="journal article" date="2014" name="Genome Announc.">
        <title>Complete Genome Sequence of the Extreme Thermophile Dictyoglomus thermophilum H-6-12.</title>
        <authorList>
            <person name="Coil D.A."/>
            <person name="Badger J.H."/>
            <person name="Forberger H.C."/>
            <person name="Riggs F."/>
            <person name="Madupu R."/>
            <person name="Fedorova N."/>
            <person name="Ward N."/>
            <person name="Robb F.T."/>
            <person name="Eisen J.A."/>
        </authorList>
    </citation>
    <scope>NUCLEOTIDE SEQUENCE [LARGE SCALE GENOMIC DNA]</scope>
    <source>
        <strain evidence="9">ATCC 35947 / DSM 3960 / H-6-12</strain>
    </source>
</reference>
<evidence type="ECO:0000256" key="5">
    <source>
        <dbReference type="RuleBase" id="RU365015"/>
    </source>
</evidence>
<dbReference type="SMART" id="SM00640">
    <property type="entry name" value="Glyco_32"/>
    <property type="match status" value="1"/>
</dbReference>
<dbReference type="EMBL" id="CP001146">
    <property type="protein sequence ID" value="ACI19523.1"/>
    <property type="molecule type" value="Genomic_DNA"/>
</dbReference>
<keyword evidence="5" id="KW-0119">Carbohydrate metabolism</keyword>
<dbReference type="EC" id="3.2.1.26" evidence="4"/>